<dbReference type="OrthoDB" id="6373041at2759"/>
<gene>
    <name evidence="1" type="primary">EXT2</name>
    <name evidence="1" type="ORF">E2C01_075499</name>
</gene>
<dbReference type="Proteomes" id="UP000324222">
    <property type="component" value="Unassembled WGS sequence"/>
</dbReference>
<reference evidence="1 2" key="1">
    <citation type="submission" date="2019-05" db="EMBL/GenBank/DDBJ databases">
        <title>Another draft genome of Portunus trituberculatus and its Hox gene families provides insights of decapod evolution.</title>
        <authorList>
            <person name="Jeong J.-H."/>
            <person name="Song I."/>
            <person name="Kim S."/>
            <person name="Choi T."/>
            <person name="Kim D."/>
            <person name="Ryu S."/>
            <person name="Kim W."/>
        </authorList>
    </citation>
    <scope>NUCLEOTIDE SEQUENCE [LARGE SCALE GENOMIC DNA]</scope>
    <source>
        <tissue evidence="1">Muscle</tissue>
    </source>
</reference>
<keyword evidence="2" id="KW-1185">Reference proteome</keyword>
<comment type="caution">
    <text evidence="1">The sequence shown here is derived from an EMBL/GenBank/DDBJ whole genome shotgun (WGS) entry which is preliminary data.</text>
</comment>
<dbReference type="EMBL" id="VSRR010055354">
    <property type="protein sequence ID" value="MPC80902.1"/>
    <property type="molecule type" value="Genomic_DNA"/>
</dbReference>
<proteinExistence type="predicted"/>
<protein>
    <submittedName>
        <fullName evidence="1">Exostosin-2</fullName>
    </submittedName>
</protein>
<evidence type="ECO:0000313" key="2">
    <source>
        <dbReference type="Proteomes" id="UP000324222"/>
    </source>
</evidence>
<accession>A0A5B7IAU6</accession>
<organism evidence="1 2">
    <name type="scientific">Portunus trituberculatus</name>
    <name type="common">Swimming crab</name>
    <name type="synonym">Neptunus trituberculatus</name>
    <dbReference type="NCBI Taxonomy" id="210409"/>
    <lineage>
        <taxon>Eukaryota</taxon>
        <taxon>Metazoa</taxon>
        <taxon>Ecdysozoa</taxon>
        <taxon>Arthropoda</taxon>
        <taxon>Crustacea</taxon>
        <taxon>Multicrustacea</taxon>
        <taxon>Malacostraca</taxon>
        <taxon>Eumalacostraca</taxon>
        <taxon>Eucarida</taxon>
        <taxon>Decapoda</taxon>
        <taxon>Pleocyemata</taxon>
        <taxon>Brachyura</taxon>
        <taxon>Eubrachyura</taxon>
        <taxon>Portunoidea</taxon>
        <taxon>Portunidae</taxon>
        <taxon>Portuninae</taxon>
        <taxon>Portunus</taxon>
    </lineage>
</organism>
<sequence length="80" mass="8833">MSSPTLCDLFPTASTRGRTPGVSCKRGPDSNLTLHCRCDQLYPYPRILREMRFFLVVRGGRLGQSVLYDAMRAGPAVGKS</sequence>
<dbReference type="AlphaFoldDB" id="A0A5B7IAU6"/>
<evidence type="ECO:0000313" key="1">
    <source>
        <dbReference type="EMBL" id="MPC80902.1"/>
    </source>
</evidence>
<name>A0A5B7IAU6_PORTR</name>